<reference evidence="2 3" key="1">
    <citation type="journal article" date="2020" name="Nat. Food">
        <title>A phased Vanilla planifolia genome enables genetic improvement of flavour and production.</title>
        <authorList>
            <person name="Hasing T."/>
            <person name="Tang H."/>
            <person name="Brym M."/>
            <person name="Khazi F."/>
            <person name="Huang T."/>
            <person name="Chambers A.H."/>
        </authorList>
    </citation>
    <scope>NUCLEOTIDE SEQUENCE [LARGE SCALE GENOMIC DNA]</scope>
    <source>
        <tissue evidence="2">Leaf</tissue>
    </source>
</reference>
<comment type="caution">
    <text evidence="2">The sequence shown here is derived from an EMBL/GenBank/DDBJ whole genome shotgun (WGS) entry which is preliminary data.</text>
</comment>
<feature type="region of interest" description="Disordered" evidence="1">
    <location>
        <begin position="54"/>
        <end position="85"/>
    </location>
</feature>
<gene>
    <name evidence="2" type="ORF">HPP92_009682</name>
</gene>
<sequence>MEATRGGSFCSAGRGEGIDSASAEESENAKLTGRANENRGRGRYLCSRRTPFQAAKGRGGCRRSGCGGDAHRPAVRGGNDDKAGLPEVRWMMGPWRWETAEGKYGAGVQDGRGCR</sequence>
<dbReference type="EMBL" id="JADCNM010000004">
    <property type="protein sequence ID" value="KAG0487587.1"/>
    <property type="molecule type" value="Genomic_DNA"/>
</dbReference>
<accession>A0A835RKD7</accession>
<organism evidence="2 3">
    <name type="scientific">Vanilla planifolia</name>
    <name type="common">Vanilla</name>
    <dbReference type="NCBI Taxonomy" id="51239"/>
    <lineage>
        <taxon>Eukaryota</taxon>
        <taxon>Viridiplantae</taxon>
        <taxon>Streptophyta</taxon>
        <taxon>Embryophyta</taxon>
        <taxon>Tracheophyta</taxon>
        <taxon>Spermatophyta</taxon>
        <taxon>Magnoliopsida</taxon>
        <taxon>Liliopsida</taxon>
        <taxon>Asparagales</taxon>
        <taxon>Orchidaceae</taxon>
        <taxon>Vanilloideae</taxon>
        <taxon>Vanilleae</taxon>
        <taxon>Vanilla</taxon>
    </lineage>
</organism>
<evidence type="ECO:0000313" key="2">
    <source>
        <dbReference type="EMBL" id="KAG0487587.1"/>
    </source>
</evidence>
<dbReference type="Proteomes" id="UP000639772">
    <property type="component" value="Unassembled WGS sequence"/>
</dbReference>
<feature type="region of interest" description="Disordered" evidence="1">
    <location>
        <begin position="1"/>
        <end position="42"/>
    </location>
</feature>
<name>A0A835RKD7_VANPL</name>
<evidence type="ECO:0000313" key="3">
    <source>
        <dbReference type="Proteomes" id="UP000639772"/>
    </source>
</evidence>
<proteinExistence type="predicted"/>
<protein>
    <submittedName>
        <fullName evidence="2">Uncharacterized protein</fullName>
    </submittedName>
</protein>
<evidence type="ECO:0000256" key="1">
    <source>
        <dbReference type="SAM" id="MobiDB-lite"/>
    </source>
</evidence>
<dbReference type="AlphaFoldDB" id="A0A835RKD7"/>